<feature type="region of interest" description="Disordered" evidence="3">
    <location>
        <begin position="1"/>
        <end position="44"/>
    </location>
</feature>
<dbReference type="GO" id="GO:0009903">
    <property type="term" value="P:chloroplast avoidance movement"/>
    <property type="evidence" value="ECO:0007669"/>
    <property type="project" value="TreeGrafter"/>
</dbReference>
<dbReference type="EMBL" id="BKCJ011648031">
    <property type="protein sequence ID" value="GFD45423.1"/>
    <property type="molecule type" value="Genomic_DNA"/>
</dbReference>
<accession>A0A699WES6</accession>
<dbReference type="PANTHER" id="PTHR32054">
    <property type="entry name" value="HEAVY CHAIN, PUTATIVE, EXPRESSED-RELATED-RELATED"/>
    <property type="match status" value="1"/>
</dbReference>
<organism evidence="4">
    <name type="scientific">Tanacetum cinerariifolium</name>
    <name type="common">Dalmatian daisy</name>
    <name type="synonym">Chrysanthemum cinerariifolium</name>
    <dbReference type="NCBI Taxonomy" id="118510"/>
    <lineage>
        <taxon>Eukaryota</taxon>
        <taxon>Viridiplantae</taxon>
        <taxon>Streptophyta</taxon>
        <taxon>Embryophyta</taxon>
        <taxon>Tracheophyta</taxon>
        <taxon>Spermatophyta</taxon>
        <taxon>Magnoliopsida</taxon>
        <taxon>eudicotyledons</taxon>
        <taxon>Gunneridae</taxon>
        <taxon>Pentapetalae</taxon>
        <taxon>asterids</taxon>
        <taxon>campanulids</taxon>
        <taxon>Asterales</taxon>
        <taxon>Asteraceae</taxon>
        <taxon>Asteroideae</taxon>
        <taxon>Anthemideae</taxon>
        <taxon>Anthemidinae</taxon>
        <taxon>Tanacetum</taxon>
    </lineage>
</organism>
<reference evidence="4" key="1">
    <citation type="journal article" date="2019" name="Sci. Rep.">
        <title>Draft genome of Tanacetum cinerariifolium, the natural source of mosquito coil.</title>
        <authorList>
            <person name="Yamashiro T."/>
            <person name="Shiraishi A."/>
            <person name="Satake H."/>
            <person name="Nakayama K."/>
        </authorList>
    </citation>
    <scope>NUCLEOTIDE SEQUENCE</scope>
</reference>
<evidence type="ECO:0000256" key="2">
    <source>
        <dbReference type="ARBA" id="ARBA00023054"/>
    </source>
</evidence>
<name>A0A699WES6_TANCI</name>
<evidence type="ECO:0000256" key="1">
    <source>
        <dbReference type="ARBA" id="ARBA00005485"/>
    </source>
</evidence>
<evidence type="ECO:0000313" key="4">
    <source>
        <dbReference type="EMBL" id="GFD45423.1"/>
    </source>
</evidence>
<dbReference type="GO" id="GO:0005829">
    <property type="term" value="C:cytosol"/>
    <property type="evidence" value="ECO:0007669"/>
    <property type="project" value="TreeGrafter"/>
</dbReference>
<feature type="compositionally biased region" description="Basic and acidic residues" evidence="3">
    <location>
        <begin position="24"/>
        <end position="34"/>
    </location>
</feature>
<dbReference type="InterPro" id="IPR008545">
    <property type="entry name" value="Web"/>
</dbReference>
<dbReference type="Pfam" id="PF05701">
    <property type="entry name" value="WEMBL"/>
    <property type="match status" value="1"/>
</dbReference>
<proteinExistence type="inferred from homology"/>
<comment type="caution">
    <text evidence="4">The sequence shown here is derived from an EMBL/GenBank/DDBJ whole genome shotgun (WGS) entry which is preliminary data.</text>
</comment>
<sequence length="83" mass="9089">RPEPVNVPPETYPASYQSSPGDKNGSDKQPDKSEPQVGHIDTAAPFESVKEAVSKFGAIVDWKAHRIQTNEVSTYLICSAYLL</sequence>
<dbReference type="GO" id="GO:0009904">
    <property type="term" value="P:chloroplast accumulation movement"/>
    <property type="evidence" value="ECO:0007669"/>
    <property type="project" value="TreeGrafter"/>
</dbReference>
<dbReference type="AlphaFoldDB" id="A0A699WES6"/>
<gene>
    <name evidence="4" type="ORF">Tci_917392</name>
</gene>
<protein>
    <submittedName>
        <fullName evidence="4">Uncharacterized protein</fullName>
    </submittedName>
</protein>
<comment type="similarity">
    <text evidence="1">Belongs to the WEB family.</text>
</comment>
<feature type="non-terminal residue" evidence="4">
    <location>
        <position position="1"/>
    </location>
</feature>
<evidence type="ECO:0000256" key="3">
    <source>
        <dbReference type="SAM" id="MobiDB-lite"/>
    </source>
</evidence>
<feature type="compositionally biased region" description="Pro residues" evidence="3">
    <location>
        <begin position="1"/>
        <end position="11"/>
    </location>
</feature>
<dbReference type="PANTHER" id="PTHR32054:SF31">
    <property type="entry name" value="PROTEIN WEAK CHLOROPLAST MOVEMENT UNDER BLUE LIGHT 1"/>
    <property type="match status" value="1"/>
</dbReference>
<keyword evidence="2" id="KW-0175">Coiled coil</keyword>